<evidence type="ECO:0000313" key="4">
    <source>
        <dbReference type="Proteomes" id="UP001197875"/>
    </source>
</evidence>
<keyword evidence="4" id="KW-1185">Reference proteome</keyword>
<dbReference type="Pfam" id="PF00589">
    <property type="entry name" value="Phage_integrase"/>
    <property type="match status" value="1"/>
</dbReference>
<dbReference type="SUPFAM" id="SSF56349">
    <property type="entry name" value="DNA breaking-rejoining enzymes"/>
    <property type="match status" value="1"/>
</dbReference>
<dbReference type="GO" id="GO:0015074">
    <property type="term" value="P:DNA integration"/>
    <property type="evidence" value="ECO:0007669"/>
    <property type="project" value="InterPro"/>
</dbReference>
<evidence type="ECO:0000256" key="1">
    <source>
        <dbReference type="ARBA" id="ARBA00023172"/>
    </source>
</evidence>
<organism evidence="3 4">
    <name type="scientific">Fusicatenibacter faecihominis</name>
    <dbReference type="NCBI Taxonomy" id="2881276"/>
    <lineage>
        <taxon>Bacteria</taxon>
        <taxon>Bacillati</taxon>
        <taxon>Bacillota</taxon>
        <taxon>Clostridia</taxon>
        <taxon>Lachnospirales</taxon>
        <taxon>Lachnospiraceae</taxon>
        <taxon>Fusicatenibacter</taxon>
    </lineage>
</organism>
<name>A0AAE3DSC9_9FIRM</name>
<dbReference type="InterPro" id="IPR011010">
    <property type="entry name" value="DNA_brk_join_enz"/>
</dbReference>
<accession>A0AAE3DSC9</accession>
<dbReference type="AlphaFoldDB" id="A0AAE3DSC9"/>
<keyword evidence="1" id="KW-0233">DNA recombination</keyword>
<sequence>MSWVSPIKDKETLQKFENGLKAAGEKYYVLFEIGLGTGLKMPDILGLRNEDVWEKEVLELNIGKKTIRRIFKIPENLQREILVYTEGKDPKAWLFPGRNGSKGPLSKEHACRVMKRVGEELGLPPVGSSTMRKTFAWNYYKATGDIFYLQNLFNHASPSITYRYIGEKPKRTVKDDQRSRFLLGKDDNGKKRILLLENTLEEIRESLGDSGKNDAFFGRVDCLLTEMEELTENFKRM</sequence>
<proteinExistence type="predicted"/>
<gene>
    <name evidence="3" type="ORF">LKD71_06610</name>
</gene>
<dbReference type="EMBL" id="JAJEPR010000008">
    <property type="protein sequence ID" value="MCC2189474.1"/>
    <property type="molecule type" value="Genomic_DNA"/>
</dbReference>
<dbReference type="InterPro" id="IPR002104">
    <property type="entry name" value="Integrase_catalytic"/>
</dbReference>
<feature type="domain" description="Tyr recombinase" evidence="2">
    <location>
        <begin position="1"/>
        <end position="182"/>
    </location>
</feature>
<protein>
    <submittedName>
        <fullName evidence="3">Tyrosine-type recombinase/integrase</fullName>
    </submittedName>
</protein>
<dbReference type="InterPro" id="IPR013762">
    <property type="entry name" value="Integrase-like_cat_sf"/>
</dbReference>
<reference evidence="3 4" key="1">
    <citation type="submission" date="2021-10" db="EMBL/GenBank/DDBJ databases">
        <title>Anaerobic single-cell dispensing facilitates the cultivation of human gut bacteria.</title>
        <authorList>
            <person name="Afrizal A."/>
        </authorList>
    </citation>
    <scope>NUCLEOTIDE SEQUENCE [LARGE SCALE GENOMIC DNA]</scope>
    <source>
        <strain evidence="3 4">CLA-AA-H277</strain>
    </source>
</reference>
<evidence type="ECO:0000259" key="2">
    <source>
        <dbReference type="PROSITE" id="PS51898"/>
    </source>
</evidence>
<dbReference type="PROSITE" id="PS51898">
    <property type="entry name" value="TYR_RECOMBINASE"/>
    <property type="match status" value="1"/>
</dbReference>
<dbReference type="RefSeq" id="WP_227614814.1">
    <property type="nucleotide sequence ID" value="NZ_JAJEPR010000008.1"/>
</dbReference>
<comment type="caution">
    <text evidence="3">The sequence shown here is derived from an EMBL/GenBank/DDBJ whole genome shotgun (WGS) entry which is preliminary data.</text>
</comment>
<evidence type="ECO:0000313" key="3">
    <source>
        <dbReference type="EMBL" id="MCC2189474.1"/>
    </source>
</evidence>
<dbReference type="GO" id="GO:0006310">
    <property type="term" value="P:DNA recombination"/>
    <property type="evidence" value="ECO:0007669"/>
    <property type="project" value="UniProtKB-KW"/>
</dbReference>
<dbReference type="Proteomes" id="UP001197875">
    <property type="component" value="Unassembled WGS sequence"/>
</dbReference>
<dbReference type="GO" id="GO:0003677">
    <property type="term" value="F:DNA binding"/>
    <property type="evidence" value="ECO:0007669"/>
    <property type="project" value="InterPro"/>
</dbReference>
<dbReference type="Gene3D" id="1.10.443.10">
    <property type="entry name" value="Intergrase catalytic core"/>
    <property type="match status" value="1"/>
</dbReference>